<reference evidence="8" key="1">
    <citation type="submission" date="2023-03" db="EMBL/GenBank/DDBJ databases">
        <title>Chromosome-level genomes of two armyworms, Mythimna separata and Mythimna loreyi, provide insights into the biosynthesis and reception of sex pheromones.</title>
        <authorList>
            <person name="Zhao H."/>
        </authorList>
    </citation>
    <scope>NUCLEOTIDE SEQUENCE</scope>
    <source>
        <strain evidence="8">BeijingLab</strain>
        <tissue evidence="8">Pupa</tissue>
    </source>
</reference>
<feature type="active site" description="Proton donor" evidence="4">
    <location>
        <position position="76"/>
    </location>
</feature>
<dbReference type="GO" id="GO:0016491">
    <property type="term" value="F:oxidoreductase activity"/>
    <property type="evidence" value="ECO:0007669"/>
    <property type="project" value="UniProtKB-KW"/>
</dbReference>
<dbReference type="PIRSF" id="PIRSF000097">
    <property type="entry name" value="AKR"/>
    <property type="match status" value="1"/>
</dbReference>
<feature type="binding site" evidence="5">
    <location>
        <position position="138"/>
    </location>
    <ligand>
        <name>substrate</name>
    </ligand>
</feature>
<dbReference type="InterPro" id="IPR023210">
    <property type="entry name" value="NADP_OxRdtase_dom"/>
</dbReference>
<comment type="caution">
    <text evidence="8">The sequence shown here is derived from an EMBL/GenBank/DDBJ whole genome shotgun (WGS) entry which is preliminary data.</text>
</comment>
<evidence type="ECO:0000256" key="6">
    <source>
        <dbReference type="PIRSR" id="PIRSR000097-3"/>
    </source>
</evidence>
<evidence type="ECO:0000256" key="2">
    <source>
        <dbReference type="ARBA" id="ARBA00022857"/>
    </source>
</evidence>
<accession>A0AAD8DVA9</accession>
<organism evidence="8 9">
    <name type="scientific">Mythimna separata</name>
    <name type="common">Oriental armyworm</name>
    <name type="synonym">Pseudaletia separata</name>
    <dbReference type="NCBI Taxonomy" id="271217"/>
    <lineage>
        <taxon>Eukaryota</taxon>
        <taxon>Metazoa</taxon>
        <taxon>Ecdysozoa</taxon>
        <taxon>Arthropoda</taxon>
        <taxon>Hexapoda</taxon>
        <taxon>Insecta</taxon>
        <taxon>Pterygota</taxon>
        <taxon>Neoptera</taxon>
        <taxon>Endopterygota</taxon>
        <taxon>Lepidoptera</taxon>
        <taxon>Glossata</taxon>
        <taxon>Ditrysia</taxon>
        <taxon>Noctuoidea</taxon>
        <taxon>Noctuidae</taxon>
        <taxon>Noctuinae</taxon>
        <taxon>Hadenini</taxon>
        <taxon>Mythimna</taxon>
    </lineage>
</organism>
<keyword evidence="3" id="KW-0560">Oxidoreductase</keyword>
<dbReference type="Proteomes" id="UP001231518">
    <property type="component" value="Chromosome 20"/>
</dbReference>
<dbReference type="FunFam" id="3.20.20.100:FF:000006">
    <property type="entry name" value="Aldo-keto reductase family 1 member A1"/>
    <property type="match status" value="1"/>
</dbReference>
<dbReference type="Gene3D" id="3.20.20.100">
    <property type="entry name" value="NADP-dependent oxidoreductase domain"/>
    <property type="match status" value="1"/>
</dbReference>
<evidence type="ECO:0000256" key="1">
    <source>
        <dbReference type="ARBA" id="ARBA00007905"/>
    </source>
</evidence>
<sequence length="365" mass="41863">MLKILQVRSIFRATVSCNHSYHSTIRNMKFIKLSQTDALMPTVGLGTWQAEPDVLQPVIYEALELGYRHIDTAFNYNNEEAIGNAVKKWIDDGKGVRSDLFITTKLPHVGNRASDVEKFLNLQLKRLQTAYVDLYLIHVPFGFNCDHTTLTPKVDADGNYELDMETDHIATWKKLEDCQKSGLIRNLGLSNFNEAQIQAIWESATFKPQVLQVELHAYFQQQELRNYCTEHDIVVTAYAPLGSPGAKSHFVNKYKYSPGVFPDLLTVPEVVTIAKKFGKTPAQILLHFLVQQKIVVIPKSTNKERLQANMDLYDFEMTQDDMNLLIRLDKGEKGRIFNFLFWKGVENHPEYPFKEVKKDICTESN</sequence>
<evidence type="ECO:0000313" key="9">
    <source>
        <dbReference type="Proteomes" id="UP001231518"/>
    </source>
</evidence>
<proteinExistence type="inferred from homology"/>
<dbReference type="AlphaFoldDB" id="A0AAD8DVA9"/>
<evidence type="ECO:0000313" key="8">
    <source>
        <dbReference type="EMBL" id="KAJ8724025.1"/>
    </source>
</evidence>
<evidence type="ECO:0000256" key="5">
    <source>
        <dbReference type="PIRSR" id="PIRSR000097-2"/>
    </source>
</evidence>
<dbReference type="InterPro" id="IPR018170">
    <property type="entry name" value="Aldo/ket_reductase_CS"/>
</dbReference>
<feature type="domain" description="NADP-dependent oxidoreductase" evidence="7">
    <location>
        <begin position="43"/>
        <end position="325"/>
    </location>
</feature>
<dbReference type="PANTHER" id="PTHR11732">
    <property type="entry name" value="ALDO/KETO REDUCTASE"/>
    <property type="match status" value="1"/>
</dbReference>
<dbReference type="PROSITE" id="PS00062">
    <property type="entry name" value="ALDOKETO_REDUCTASE_2"/>
    <property type="match status" value="1"/>
</dbReference>
<comment type="similarity">
    <text evidence="1">Belongs to the aldo/keto reductase family.</text>
</comment>
<name>A0AAD8DVA9_MYTSE</name>
<feature type="site" description="Lowers pKa of active site Tyr" evidence="6">
    <location>
        <position position="105"/>
    </location>
</feature>
<keyword evidence="2" id="KW-0521">NADP</keyword>
<dbReference type="PRINTS" id="PR00069">
    <property type="entry name" value="ALDKETRDTASE"/>
</dbReference>
<dbReference type="EMBL" id="JARGEI010000011">
    <property type="protein sequence ID" value="KAJ8724025.1"/>
    <property type="molecule type" value="Genomic_DNA"/>
</dbReference>
<gene>
    <name evidence="8" type="ORF">PYW07_008005</name>
</gene>
<keyword evidence="9" id="KW-1185">Reference proteome</keyword>
<evidence type="ECO:0000259" key="7">
    <source>
        <dbReference type="Pfam" id="PF00248"/>
    </source>
</evidence>
<dbReference type="InterPro" id="IPR036812">
    <property type="entry name" value="NAD(P)_OxRdtase_dom_sf"/>
</dbReference>
<dbReference type="InterPro" id="IPR020471">
    <property type="entry name" value="AKR"/>
</dbReference>
<dbReference type="PROSITE" id="PS00798">
    <property type="entry name" value="ALDOKETO_REDUCTASE_1"/>
    <property type="match status" value="1"/>
</dbReference>
<dbReference type="Pfam" id="PF00248">
    <property type="entry name" value="Aldo_ket_red"/>
    <property type="match status" value="1"/>
</dbReference>
<dbReference type="SUPFAM" id="SSF51430">
    <property type="entry name" value="NAD(P)-linked oxidoreductase"/>
    <property type="match status" value="1"/>
</dbReference>
<dbReference type="PROSITE" id="PS00063">
    <property type="entry name" value="ALDOKETO_REDUCTASE_3"/>
    <property type="match status" value="1"/>
</dbReference>
<protein>
    <recommendedName>
        <fullName evidence="7">NADP-dependent oxidoreductase domain-containing protein</fullName>
    </recommendedName>
</protein>
<evidence type="ECO:0000256" key="3">
    <source>
        <dbReference type="ARBA" id="ARBA00023002"/>
    </source>
</evidence>
<evidence type="ECO:0000256" key="4">
    <source>
        <dbReference type="PIRSR" id="PIRSR000097-1"/>
    </source>
</evidence>